<evidence type="ECO:0000313" key="2">
    <source>
        <dbReference type="EMBL" id="TQL17512.1"/>
    </source>
</evidence>
<sequence>MNQLAYFGIALLAMLLNTSVSLVMGQAFSHTAFASVMAIGYGLATCLLIILQGHPPAISGKKWLCGFAIGSLQSASFYLEMAGLLKIGAHQTAAIMAFVVVIAFLFQYQKSAFSWRNSAIAIAAFCALGALSVMAHPVWPKSWNSGYGLVLMAAVALAAFFYGNHYVLKKHIIDPVSLAIISLLTQTIWITPAALFLTRPLPLDFHSGVFFGLLILAVLMAAAQFCLNKAQQAIAAFPMTLIFAIEPFVSSLFLWIKGRSLPPFIGIAAGLLLIALCLARPWVIRGRKPAILPLIPRK</sequence>
<feature type="transmembrane region" description="Helical" evidence="1">
    <location>
        <begin position="176"/>
        <end position="197"/>
    </location>
</feature>
<dbReference type="EMBL" id="VFOF01000001">
    <property type="protein sequence ID" value="TQL17512.1"/>
    <property type="molecule type" value="Genomic_DNA"/>
</dbReference>
<name>A0A542W1R2_ZYMMB</name>
<keyword evidence="1" id="KW-0472">Membrane</keyword>
<accession>A0A542W1R2</accession>
<feature type="transmembrane region" description="Helical" evidence="1">
    <location>
        <begin position="209"/>
        <end position="227"/>
    </location>
</feature>
<evidence type="ECO:0008006" key="4">
    <source>
        <dbReference type="Google" id="ProtNLM"/>
    </source>
</evidence>
<evidence type="ECO:0000313" key="3">
    <source>
        <dbReference type="Proteomes" id="UP000316887"/>
    </source>
</evidence>
<keyword evidence="1" id="KW-0812">Transmembrane</keyword>
<evidence type="ECO:0000256" key="1">
    <source>
        <dbReference type="SAM" id="Phobius"/>
    </source>
</evidence>
<feature type="transmembrane region" description="Helical" evidence="1">
    <location>
        <begin position="145"/>
        <end position="164"/>
    </location>
</feature>
<feature type="transmembrane region" description="Helical" evidence="1">
    <location>
        <begin position="31"/>
        <end position="51"/>
    </location>
</feature>
<protein>
    <recommendedName>
        <fullName evidence="4">EamA-like transporter family protein</fullName>
    </recommendedName>
</protein>
<comment type="caution">
    <text evidence="2">The sequence shown here is derived from an EMBL/GenBank/DDBJ whole genome shotgun (WGS) entry which is preliminary data.</text>
</comment>
<dbReference type="OrthoDB" id="7597036at2"/>
<gene>
    <name evidence="2" type="ORF">FBY58_1103</name>
</gene>
<feature type="transmembrane region" description="Helical" evidence="1">
    <location>
        <begin position="87"/>
        <end position="106"/>
    </location>
</feature>
<dbReference type="RefSeq" id="WP_141919846.1">
    <property type="nucleotide sequence ID" value="NZ_VFOF01000001.1"/>
</dbReference>
<feature type="transmembrane region" description="Helical" evidence="1">
    <location>
        <begin position="118"/>
        <end position="139"/>
    </location>
</feature>
<feature type="transmembrane region" description="Helical" evidence="1">
    <location>
        <begin position="261"/>
        <end position="279"/>
    </location>
</feature>
<feature type="transmembrane region" description="Helical" evidence="1">
    <location>
        <begin position="234"/>
        <end position="255"/>
    </location>
</feature>
<keyword evidence="1" id="KW-1133">Transmembrane helix</keyword>
<organism evidence="2 3">
    <name type="scientific">Zymomonas mobilis</name>
    <dbReference type="NCBI Taxonomy" id="542"/>
    <lineage>
        <taxon>Bacteria</taxon>
        <taxon>Pseudomonadati</taxon>
        <taxon>Pseudomonadota</taxon>
        <taxon>Alphaproteobacteria</taxon>
        <taxon>Sphingomonadales</taxon>
        <taxon>Zymomonadaceae</taxon>
        <taxon>Zymomonas</taxon>
    </lineage>
</organism>
<dbReference type="AlphaFoldDB" id="A0A542W1R2"/>
<dbReference type="Proteomes" id="UP000316887">
    <property type="component" value="Unassembled WGS sequence"/>
</dbReference>
<reference evidence="2 3" key="1">
    <citation type="submission" date="2019-06" db="EMBL/GenBank/DDBJ databases">
        <title>Genome sequencing of Zymomonas mobilis strains for genetic engineering and biofuel applications.</title>
        <authorList>
            <person name="Teravest M."/>
        </authorList>
    </citation>
    <scope>NUCLEOTIDE SEQUENCE [LARGE SCALE GENOMIC DNA]</scope>
    <source>
        <strain evidence="2 3">AN0101</strain>
    </source>
</reference>
<proteinExistence type="predicted"/>